<sequence length="462" mass="50261">MARSLLGPFRSRARRRREAEIEGLFVSTVTRIGYRDAFFLWPEHARNAFAASVRDAARRDPEWTAAFLEWLRTATPMRYPALVGAAAFVAERRDAGLHGMSRRVVGSVLRRADDPGYLLAHWVSTYGRAVPKPVKRGVADAVVRLYDEAAARSCDTAGHRLALPSFAHHDLMNNGGVRVPRPFRFGQVIRLVHPVARDERQNAVFRRALDGRRPAPGRAGRPSGDGWERIAPLLPLEEVLHGLRRMDAAGLPFEAAMEIAERLGDADAVRAAGLGPVRIAAAWRAVADRRWAPALERAAGFLLEAMPRIPGRTLIALDHDHPGSAVFGLALARLCASADVVTLEGGAFPLVPGESPLHALHRWRASDLPSPGRSDWAAVRKAFAGHDRVVVVDDWIGSLPEFGVPSYAWQTRHGGVPEVPGWLTFQGAGDEALPVIPMIEAARGGVWPWACSQGASATHASA</sequence>
<feature type="domain" description="TROVE" evidence="1">
    <location>
        <begin position="2"/>
        <end position="311"/>
    </location>
</feature>
<dbReference type="SUPFAM" id="SSF140864">
    <property type="entry name" value="TROVE domain-like"/>
    <property type="match status" value="1"/>
</dbReference>
<organism evidence="2 3">
    <name type="scientific">Actinomadura namibiensis</name>
    <dbReference type="NCBI Taxonomy" id="182080"/>
    <lineage>
        <taxon>Bacteria</taxon>
        <taxon>Bacillati</taxon>
        <taxon>Actinomycetota</taxon>
        <taxon>Actinomycetes</taxon>
        <taxon>Streptosporangiales</taxon>
        <taxon>Thermomonosporaceae</taxon>
        <taxon>Actinomadura</taxon>
    </lineage>
</organism>
<evidence type="ECO:0000259" key="1">
    <source>
        <dbReference type="PROSITE" id="PS50988"/>
    </source>
</evidence>
<dbReference type="InterPro" id="IPR037214">
    <property type="entry name" value="TROVE_dom_sf"/>
</dbReference>
<accession>A0A7W3QLB6</accession>
<evidence type="ECO:0000313" key="3">
    <source>
        <dbReference type="Proteomes" id="UP000572680"/>
    </source>
</evidence>
<evidence type="ECO:0000313" key="2">
    <source>
        <dbReference type="EMBL" id="MBA8951389.1"/>
    </source>
</evidence>
<name>A0A7W3QLB6_ACTNM</name>
<dbReference type="EMBL" id="JACJIA010000003">
    <property type="protein sequence ID" value="MBA8951389.1"/>
    <property type="molecule type" value="Genomic_DNA"/>
</dbReference>
<dbReference type="Proteomes" id="UP000572680">
    <property type="component" value="Unassembled WGS sequence"/>
</dbReference>
<dbReference type="RefSeq" id="WP_182843720.1">
    <property type="nucleotide sequence ID" value="NZ_BAAALP010000004.1"/>
</dbReference>
<reference evidence="2 3" key="1">
    <citation type="submission" date="2020-08" db="EMBL/GenBank/DDBJ databases">
        <title>Genomic Encyclopedia of Type Strains, Phase IV (KMG-IV): sequencing the most valuable type-strain genomes for metagenomic binning, comparative biology and taxonomic classification.</title>
        <authorList>
            <person name="Goeker M."/>
        </authorList>
    </citation>
    <scope>NUCLEOTIDE SEQUENCE [LARGE SCALE GENOMIC DNA]</scope>
    <source>
        <strain evidence="2 3">DSM 44197</strain>
    </source>
</reference>
<dbReference type="AlphaFoldDB" id="A0A7W3QLB6"/>
<keyword evidence="3" id="KW-1185">Reference proteome</keyword>
<dbReference type="InterPro" id="IPR008858">
    <property type="entry name" value="TROVE_dom"/>
</dbReference>
<dbReference type="GO" id="GO:0003723">
    <property type="term" value="F:RNA binding"/>
    <property type="evidence" value="ECO:0007669"/>
    <property type="project" value="InterPro"/>
</dbReference>
<proteinExistence type="predicted"/>
<protein>
    <recommendedName>
        <fullName evidence="1">TROVE domain-containing protein</fullName>
    </recommendedName>
</protein>
<comment type="caution">
    <text evidence="2">The sequence shown here is derived from an EMBL/GenBank/DDBJ whole genome shotgun (WGS) entry which is preliminary data.</text>
</comment>
<gene>
    <name evidence="2" type="ORF">HNR61_003020</name>
</gene>
<dbReference type="PROSITE" id="PS50988">
    <property type="entry name" value="TROVE"/>
    <property type="match status" value="1"/>
</dbReference>